<dbReference type="InterPro" id="IPR000210">
    <property type="entry name" value="BTB/POZ_dom"/>
</dbReference>
<dbReference type="Proteomes" id="UP001497457">
    <property type="component" value="Chromosome 13rd"/>
</dbReference>
<dbReference type="SMART" id="SM00225">
    <property type="entry name" value="BTB"/>
    <property type="match status" value="1"/>
</dbReference>
<feature type="domain" description="MATH" evidence="5">
    <location>
        <begin position="28"/>
        <end position="165"/>
    </location>
</feature>
<dbReference type="Pfam" id="PF00651">
    <property type="entry name" value="BTB"/>
    <property type="match status" value="1"/>
</dbReference>
<dbReference type="Pfam" id="PF24570">
    <property type="entry name" value="BACK_BPM_SPOP"/>
    <property type="match status" value="1"/>
</dbReference>
<dbReference type="SUPFAM" id="SSF49599">
    <property type="entry name" value="TRAF domain-like"/>
    <property type="match status" value="1"/>
</dbReference>
<dbReference type="Gene3D" id="1.25.40.420">
    <property type="match status" value="1"/>
</dbReference>
<dbReference type="AlphaFoldDB" id="A0ABC8WW89"/>
<keyword evidence="7" id="KW-1185">Reference proteome</keyword>
<accession>A0ABC8WW89</accession>
<dbReference type="PROSITE" id="PS50097">
    <property type="entry name" value="BTB"/>
    <property type="match status" value="1"/>
</dbReference>
<evidence type="ECO:0000256" key="1">
    <source>
        <dbReference type="ARBA" id="ARBA00004906"/>
    </source>
</evidence>
<sequence>MSSVVASHGKLPPPPTRSSSTIVAEKTSGYHLLKIDGYSLTLGEPNGQYLASCPFTVGGHRWRVHYYPNGMSTSSADFISVCLAIDEPALLKSAPATAQFKFSLVGDEEPWRRRLPPLHLHSTKVLLKKFTCSCPSWGQPAFVEREVLEQSGHLRDDCFTIRCDIVVIQRFREEAVPKMASPPPSVPVPPPDLHRHLAELLFSNKGADVVFEVAGETFPAHRCVLAARSPVFSAELFGPMKEGDGALTGVVHIHDMEPAVFGNLLAFIYTDSLPEPIGKEVEEEDNVYQHLLVAADRYGVERLKLMCEARLCERVSAGTAATILALADQHQCHVLRKACLDILGSAANLKAFVSGEGFDDLYRSSPSIIKDLIVSGSPH</sequence>
<dbReference type="CDD" id="cd18280">
    <property type="entry name" value="BTB_POZ_BPM_plant"/>
    <property type="match status" value="1"/>
</dbReference>
<organism evidence="6 7">
    <name type="scientific">Urochloa decumbens</name>
    <dbReference type="NCBI Taxonomy" id="240449"/>
    <lineage>
        <taxon>Eukaryota</taxon>
        <taxon>Viridiplantae</taxon>
        <taxon>Streptophyta</taxon>
        <taxon>Embryophyta</taxon>
        <taxon>Tracheophyta</taxon>
        <taxon>Spermatophyta</taxon>
        <taxon>Magnoliopsida</taxon>
        <taxon>Liliopsida</taxon>
        <taxon>Poales</taxon>
        <taxon>Poaceae</taxon>
        <taxon>PACMAD clade</taxon>
        <taxon>Panicoideae</taxon>
        <taxon>Panicodae</taxon>
        <taxon>Paniceae</taxon>
        <taxon>Melinidinae</taxon>
        <taxon>Urochloa</taxon>
    </lineage>
</organism>
<evidence type="ECO:0000313" key="6">
    <source>
        <dbReference type="EMBL" id="CAL4916803.1"/>
    </source>
</evidence>
<evidence type="ECO:0000259" key="4">
    <source>
        <dbReference type="PROSITE" id="PS50097"/>
    </source>
</evidence>
<dbReference type="PANTHER" id="PTHR26379:SF187">
    <property type="entry name" value="OS07G0655300 PROTEIN"/>
    <property type="match status" value="1"/>
</dbReference>
<dbReference type="Gene3D" id="2.60.210.10">
    <property type="entry name" value="Apoptosis, Tumor Necrosis Factor Receptor Associated Protein 2, Chain A"/>
    <property type="match status" value="1"/>
</dbReference>
<protein>
    <submittedName>
        <fullName evidence="6">Uncharacterized protein</fullName>
    </submittedName>
</protein>
<dbReference type="PROSITE" id="PS50144">
    <property type="entry name" value="MATH"/>
    <property type="match status" value="1"/>
</dbReference>
<feature type="region of interest" description="Disordered" evidence="3">
    <location>
        <begin position="1"/>
        <end position="21"/>
    </location>
</feature>
<reference evidence="7" key="1">
    <citation type="submission" date="2024-06" db="EMBL/GenBank/DDBJ databases">
        <authorList>
            <person name="Ryan C."/>
        </authorList>
    </citation>
    <scope>NUCLEOTIDE SEQUENCE [LARGE SCALE GENOMIC DNA]</scope>
</reference>
<dbReference type="InterPro" id="IPR008974">
    <property type="entry name" value="TRAF-like"/>
</dbReference>
<dbReference type="Gene3D" id="3.30.710.10">
    <property type="entry name" value="Potassium Channel Kv1.1, Chain A"/>
    <property type="match status" value="1"/>
</dbReference>
<dbReference type="SUPFAM" id="SSF54695">
    <property type="entry name" value="POZ domain"/>
    <property type="match status" value="1"/>
</dbReference>
<dbReference type="PANTHER" id="PTHR26379">
    <property type="entry name" value="BTB/POZ AND MATH DOMAIN-CONTAINING PROTEIN 1"/>
    <property type="match status" value="1"/>
</dbReference>
<comment type="pathway">
    <text evidence="1">Protein modification; protein ubiquitination.</text>
</comment>
<evidence type="ECO:0000256" key="3">
    <source>
        <dbReference type="SAM" id="MobiDB-lite"/>
    </source>
</evidence>
<proteinExistence type="inferred from homology"/>
<dbReference type="InterPro" id="IPR011333">
    <property type="entry name" value="SKP1/BTB/POZ_sf"/>
</dbReference>
<dbReference type="InterPro" id="IPR002083">
    <property type="entry name" value="MATH/TRAF_dom"/>
</dbReference>
<feature type="domain" description="BTB" evidence="4">
    <location>
        <begin position="207"/>
        <end position="277"/>
    </location>
</feature>
<dbReference type="InterPro" id="IPR056423">
    <property type="entry name" value="BACK_BPM_SPOP"/>
</dbReference>
<reference evidence="6 7" key="2">
    <citation type="submission" date="2024-10" db="EMBL/GenBank/DDBJ databases">
        <authorList>
            <person name="Ryan C."/>
        </authorList>
    </citation>
    <scope>NUCLEOTIDE SEQUENCE [LARGE SCALE GENOMIC DNA]</scope>
</reference>
<evidence type="ECO:0000313" key="7">
    <source>
        <dbReference type="Proteomes" id="UP001497457"/>
    </source>
</evidence>
<evidence type="ECO:0000256" key="2">
    <source>
        <dbReference type="ARBA" id="ARBA00010846"/>
    </source>
</evidence>
<evidence type="ECO:0000259" key="5">
    <source>
        <dbReference type="PROSITE" id="PS50144"/>
    </source>
</evidence>
<dbReference type="Pfam" id="PF22486">
    <property type="entry name" value="MATH_2"/>
    <property type="match status" value="1"/>
</dbReference>
<dbReference type="CDD" id="cd00121">
    <property type="entry name" value="MATH"/>
    <property type="match status" value="1"/>
</dbReference>
<name>A0ABC8WW89_9POAL</name>
<comment type="similarity">
    <text evidence="2">Belongs to the Tdpoz family.</text>
</comment>
<dbReference type="InterPro" id="IPR045005">
    <property type="entry name" value="BPM1-6"/>
</dbReference>
<dbReference type="EMBL" id="OZ075123">
    <property type="protein sequence ID" value="CAL4916803.1"/>
    <property type="molecule type" value="Genomic_DNA"/>
</dbReference>
<gene>
    <name evidence="6" type="ORF">URODEC1_LOCUS18200</name>
</gene>